<evidence type="ECO:0000259" key="1">
    <source>
        <dbReference type="Pfam" id="PF07819"/>
    </source>
</evidence>
<dbReference type="Proteomes" id="UP000235771">
    <property type="component" value="Unassembled WGS sequence"/>
</dbReference>
<dbReference type="SUPFAM" id="SSF53474">
    <property type="entry name" value="alpha/beta-Hydrolases"/>
    <property type="match status" value="1"/>
</dbReference>
<dbReference type="InterPro" id="IPR029058">
    <property type="entry name" value="AB_hydrolase_fold"/>
</dbReference>
<dbReference type="EMBL" id="PNGV01000001">
    <property type="protein sequence ID" value="PMC42950.1"/>
    <property type="molecule type" value="Genomic_DNA"/>
</dbReference>
<comment type="caution">
    <text evidence="2">The sequence shown here is derived from an EMBL/GenBank/DDBJ whole genome shotgun (WGS) entry which is preliminary data.</text>
</comment>
<dbReference type="InterPro" id="IPR012908">
    <property type="entry name" value="PGAP1-ab_dom-like"/>
</dbReference>
<dbReference type="AlphaFoldDB" id="A0A2N6RXU8"/>
<reference evidence="2 3" key="1">
    <citation type="submission" date="2017-09" db="EMBL/GenBank/DDBJ databases">
        <title>Bacterial strain isolated from the female urinary microbiota.</title>
        <authorList>
            <person name="Thomas-White K."/>
            <person name="Kumar N."/>
            <person name="Forster S."/>
            <person name="Putonti C."/>
            <person name="Lawley T."/>
            <person name="Wolfe A.J."/>
        </authorList>
    </citation>
    <scope>NUCLEOTIDE SEQUENCE [LARGE SCALE GENOMIC DNA]</scope>
    <source>
        <strain evidence="2 3">UMB1686</strain>
    </source>
</reference>
<protein>
    <submittedName>
        <fullName evidence="2">Alpha/beta hydrolase</fullName>
    </submittedName>
</protein>
<keyword evidence="3" id="KW-1185">Reference proteome</keyword>
<evidence type="ECO:0000313" key="3">
    <source>
        <dbReference type="Proteomes" id="UP000235771"/>
    </source>
</evidence>
<sequence length="550" mass="59994">MPWKVQSSVSGGMSLTAAQSEAYCSVSRKLSNLAHEMSMLSASWQHAAMVISNQTSAFNNLSASYNPSSPFTINASQSFLTPGICNVYASKCQNMSQNLEQLAALIIRASGIYEEAEQKAKEQFDNGIALLTAIFPITSLPFFISALSSASSDANNHTGLKNVGKWAHKTRKIQQGTIRGLSQNLLINPITGIPLSILGAAQSKRNNRMTKTYRNKSLNFLKYANKHIDNSSKTVSSVPFVSGALSLFTAQLNNKKQGNNLTVTKINEPWRKPAFVLPKPGRNLSETLDNLAELGSGNLGVRPPLVNPDAATIAISRFKKADGKTSWLVVIPGTDGKAHSPFGWEQNAEVMSHTPLARKQADSTRMVIEAMKKSGIKPKDPVVLVGHSQGGIVAASIASDYSKQYNIQHVVTAGSPIANHPIAKRTWVTSIEMEDELVPSLDGKENPRRSNWITIHGKATHVKETQKPLPPGVTRFSGRKYSNQEFSKNGIFVNDVPEEGTLTHDMHYHKAAYDDALQLGSKNVILHNQHFNSIINGKLESTTLWQGVMN</sequence>
<dbReference type="Pfam" id="PF07819">
    <property type="entry name" value="PGAP1"/>
    <property type="match status" value="1"/>
</dbReference>
<dbReference type="Gene3D" id="3.40.50.1820">
    <property type="entry name" value="alpha/beta hydrolase"/>
    <property type="match status" value="1"/>
</dbReference>
<dbReference type="RefSeq" id="WP_102694766.1">
    <property type="nucleotide sequence ID" value="NZ_JAKNCL010000001.1"/>
</dbReference>
<gene>
    <name evidence="2" type="ORF">CJ216_02290</name>
</gene>
<dbReference type="GO" id="GO:0016788">
    <property type="term" value="F:hydrolase activity, acting on ester bonds"/>
    <property type="evidence" value="ECO:0007669"/>
    <property type="project" value="InterPro"/>
</dbReference>
<keyword evidence="2" id="KW-0378">Hydrolase</keyword>
<accession>A0A2N6RXU8</accession>
<name>A0A2N6RXU8_9BIFI</name>
<organism evidence="2 3">
    <name type="scientific">Gardnerella greenwoodii</name>
    <dbReference type="NCBI Taxonomy" id="2914925"/>
    <lineage>
        <taxon>Bacteria</taxon>
        <taxon>Bacillati</taxon>
        <taxon>Actinomycetota</taxon>
        <taxon>Actinomycetes</taxon>
        <taxon>Bifidobacteriales</taxon>
        <taxon>Bifidobacteriaceae</taxon>
        <taxon>Gardnerella</taxon>
    </lineage>
</organism>
<proteinExistence type="predicted"/>
<feature type="domain" description="GPI inositol-deacylase PGAP1-like alpha/beta" evidence="1">
    <location>
        <begin position="369"/>
        <end position="427"/>
    </location>
</feature>
<dbReference type="GeneID" id="98325906"/>
<evidence type="ECO:0000313" key="2">
    <source>
        <dbReference type="EMBL" id="PMC42950.1"/>
    </source>
</evidence>